<dbReference type="InterPro" id="IPR001901">
    <property type="entry name" value="Translocase_SecE/Sec61-g"/>
</dbReference>
<dbReference type="PROSITE" id="PS01067">
    <property type="entry name" value="SECE_SEC61G"/>
    <property type="match status" value="1"/>
</dbReference>
<feature type="compositionally biased region" description="Basic and acidic residues" evidence="10">
    <location>
        <begin position="1"/>
        <end position="14"/>
    </location>
</feature>
<keyword evidence="2 9" id="KW-0813">Transport</keyword>
<keyword evidence="7 9" id="KW-0811">Translocation</keyword>
<comment type="similarity">
    <text evidence="9">Belongs to the SecE/SEC61-gamma family.</text>
</comment>
<evidence type="ECO:0000313" key="11">
    <source>
        <dbReference type="EMBL" id="XAN06394.1"/>
    </source>
</evidence>
<proteinExistence type="inferred from homology"/>
<keyword evidence="6 9" id="KW-1133">Transmembrane helix</keyword>
<evidence type="ECO:0000313" key="12">
    <source>
        <dbReference type="Proteomes" id="UP001442841"/>
    </source>
</evidence>
<dbReference type="InterPro" id="IPR038379">
    <property type="entry name" value="SecE_sf"/>
</dbReference>
<feature type="compositionally biased region" description="Acidic residues" evidence="10">
    <location>
        <begin position="58"/>
        <end position="76"/>
    </location>
</feature>
<evidence type="ECO:0000256" key="2">
    <source>
        <dbReference type="ARBA" id="ARBA00022448"/>
    </source>
</evidence>
<keyword evidence="8 9" id="KW-0472">Membrane</keyword>
<comment type="subunit">
    <text evidence="9">Component of the Sec protein translocase complex. Heterotrimer consisting of SecY, SecE and SecG subunits. The heterotrimers can form oligomers, although 1 heterotrimer is thought to be able to translocate proteins. Interacts with the ribosome. Interacts with SecDF, and other proteins may be involved. Interacts with SecA.</text>
</comment>
<evidence type="ECO:0000256" key="6">
    <source>
        <dbReference type="ARBA" id="ARBA00022989"/>
    </source>
</evidence>
<sequence>MADDKNPDSAHESEESTTDPTGAELADHDLADAQDETAEPQGDFVDAPDELKAAGDIVDPEDTPDDDYVDDPDTPDINEAKLDRATDEVAEDETASPGSIAQRRPRPNRPVRRRPIEAAADPEPELEEPAELVEADDDDLDEDSDVTRTRPGRARTTAPVRKGHATRTRKEAEAESRRQTQRTTPVAFVQQSIGELRKVVWPTGTQVQQYFVVVLVFVLFIMTLVSLLDLGFGWVILNVFG</sequence>
<feature type="compositionally biased region" description="Basic and acidic residues" evidence="10">
    <location>
        <begin position="78"/>
        <end position="87"/>
    </location>
</feature>
<feature type="transmembrane region" description="Helical" evidence="9">
    <location>
        <begin position="210"/>
        <end position="237"/>
    </location>
</feature>
<evidence type="ECO:0000256" key="10">
    <source>
        <dbReference type="SAM" id="MobiDB-lite"/>
    </source>
</evidence>
<reference evidence="11 12" key="1">
    <citation type="submission" date="2024-04" db="EMBL/GenBank/DDBJ databases">
        <title>Isolation of an actinomycete strain from pig manure.</title>
        <authorList>
            <person name="Gong T."/>
            <person name="Yu Z."/>
            <person name="An M."/>
            <person name="Wei C."/>
            <person name="Yang W."/>
            <person name="Liu L."/>
        </authorList>
    </citation>
    <scope>NUCLEOTIDE SEQUENCE [LARGE SCALE GENOMIC DNA]</scope>
    <source>
        <strain evidence="11 12">ZF39</strain>
    </source>
</reference>
<evidence type="ECO:0000256" key="9">
    <source>
        <dbReference type="HAMAP-Rule" id="MF_00422"/>
    </source>
</evidence>
<evidence type="ECO:0000256" key="5">
    <source>
        <dbReference type="ARBA" id="ARBA00022927"/>
    </source>
</evidence>
<accession>A0ABZ3FNQ4</accession>
<feature type="compositionally biased region" description="Acidic residues" evidence="10">
    <location>
        <begin position="120"/>
        <end position="144"/>
    </location>
</feature>
<dbReference type="RefSeq" id="WP_425307824.1">
    <property type="nucleotide sequence ID" value="NZ_CP154795.1"/>
</dbReference>
<dbReference type="InterPro" id="IPR005807">
    <property type="entry name" value="SecE_bac"/>
</dbReference>
<evidence type="ECO:0000256" key="7">
    <source>
        <dbReference type="ARBA" id="ARBA00023010"/>
    </source>
</evidence>
<comment type="subcellular location">
    <subcellularLocation>
        <location evidence="9">Cell membrane</location>
        <topology evidence="9">Single-pass membrane protein</topology>
    </subcellularLocation>
    <subcellularLocation>
        <location evidence="1">Membrane</location>
    </subcellularLocation>
</comment>
<dbReference type="Pfam" id="PF00584">
    <property type="entry name" value="SecE"/>
    <property type="match status" value="1"/>
</dbReference>
<comment type="function">
    <text evidence="9">Essential subunit of the Sec protein translocation channel SecYEG. Clamps together the 2 halves of SecY. May contact the channel plug during translocation.</text>
</comment>
<dbReference type="Gene3D" id="1.20.5.1030">
    <property type="entry name" value="Preprotein translocase secy subunit"/>
    <property type="match status" value="1"/>
</dbReference>
<dbReference type="EMBL" id="CP154795">
    <property type="protein sequence ID" value="XAN06394.1"/>
    <property type="molecule type" value="Genomic_DNA"/>
</dbReference>
<dbReference type="PANTHER" id="PTHR33910">
    <property type="entry name" value="PROTEIN TRANSLOCASE SUBUNIT SECE"/>
    <property type="match status" value="1"/>
</dbReference>
<evidence type="ECO:0000256" key="8">
    <source>
        <dbReference type="ARBA" id="ARBA00023136"/>
    </source>
</evidence>
<evidence type="ECO:0000256" key="1">
    <source>
        <dbReference type="ARBA" id="ARBA00004370"/>
    </source>
</evidence>
<organism evidence="11 12">
    <name type="scientific">Ammonicoccus fulvus</name>
    <dbReference type="NCBI Taxonomy" id="3138240"/>
    <lineage>
        <taxon>Bacteria</taxon>
        <taxon>Bacillati</taxon>
        <taxon>Actinomycetota</taxon>
        <taxon>Actinomycetes</taxon>
        <taxon>Propionibacteriales</taxon>
        <taxon>Propionibacteriaceae</taxon>
        <taxon>Ammonicoccus</taxon>
    </lineage>
</organism>
<dbReference type="Proteomes" id="UP001442841">
    <property type="component" value="Chromosome"/>
</dbReference>
<keyword evidence="12" id="KW-1185">Reference proteome</keyword>
<feature type="compositionally biased region" description="Basic residues" evidence="10">
    <location>
        <begin position="103"/>
        <end position="113"/>
    </location>
</feature>
<feature type="compositionally biased region" description="Basic and acidic residues" evidence="10">
    <location>
        <begin position="168"/>
        <end position="178"/>
    </location>
</feature>
<evidence type="ECO:0000256" key="4">
    <source>
        <dbReference type="ARBA" id="ARBA00022692"/>
    </source>
</evidence>
<name>A0ABZ3FNQ4_9ACTN</name>
<protein>
    <recommendedName>
        <fullName evidence="9">Protein translocase subunit SecE</fullName>
    </recommendedName>
</protein>
<dbReference type="PANTHER" id="PTHR33910:SF1">
    <property type="entry name" value="PROTEIN TRANSLOCASE SUBUNIT SECE"/>
    <property type="match status" value="1"/>
</dbReference>
<gene>
    <name evidence="9 11" type="primary">secE</name>
    <name evidence="11" type="ORF">AADG42_03415</name>
</gene>
<keyword evidence="5 9" id="KW-0653">Protein transport</keyword>
<dbReference type="NCBIfam" id="TIGR00964">
    <property type="entry name" value="secE_bact"/>
    <property type="match status" value="1"/>
</dbReference>
<evidence type="ECO:0000256" key="3">
    <source>
        <dbReference type="ARBA" id="ARBA00022475"/>
    </source>
</evidence>
<keyword evidence="3 9" id="KW-1003">Cell membrane</keyword>
<feature type="region of interest" description="Disordered" evidence="10">
    <location>
        <begin position="1"/>
        <end position="183"/>
    </location>
</feature>
<keyword evidence="4 9" id="KW-0812">Transmembrane</keyword>
<dbReference type="HAMAP" id="MF_00422">
    <property type="entry name" value="SecE"/>
    <property type="match status" value="1"/>
</dbReference>